<keyword evidence="5 8" id="KW-0406">Ion transport</keyword>
<dbReference type="AlphaFoldDB" id="A0A1B0BDX2"/>
<evidence type="ECO:0000256" key="4">
    <source>
        <dbReference type="ARBA" id="ARBA00022989"/>
    </source>
</evidence>
<name>A0A1B0BDX2_9MUSC</name>
<reference evidence="13" key="1">
    <citation type="submission" date="2015-01" db="EMBL/GenBank/DDBJ databases">
        <authorList>
            <person name="Aksoy S."/>
            <person name="Warren W."/>
            <person name="Wilson R.K."/>
        </authorList>
    </citation>
    <scope>NUCLEOTIDE SEQUENCE [LARGE SCALE GENOMIC DNA]</scope>
    <source>
        <strain evidence="13">IAEA</strain>
    </source>
</reference>
<dbReference type="SUPFAM" id="SSF81324">
    <property type="entry name" value="Voltage-gated potassium channels"/>
    <property type="match status" value="2"/>
</dbReference>
<feature type="domain" description="Potassium channel" evidence="11">
    <location>
        <begin position="33"/>
        <end position="68"/>
    </location>
</feature>
<feature type="compositionally biased region" description="Polar residues" evidence="9">
    <location>
        <begin position="87"/>
        <end position="108"/>
    </location>
</feature>
<keyword evidence="2 8" id="KW-0813">Transport</keyword>
<dbReference type="PANTHER" id="PTHR11003:SF325">
    <property type="entry name" value="POTASSIUM CHANNEL DOMAIN-CONTAINING PROTEIN"/>
    <property type="match status" value="1"/>
</dbReference>
<proteinExistence type="inferred from homology"/>
<organism evidence="12 13">
    <name type="scientific">Glossina palpalis gambiensis</name>
    <dbReference type="NCBI Taxonomy" id="67801"/>
    <lineage>
        <taxon>Eukaryota</taxon>
        <taxon>Metazoa</taxon>
        <taxon>Ecdysozoa</taxon>
        <taxon>Arthropoda</taxon>
        <taxon>Hexapoda</taxon>
        <taxon>Insecta</taxon>
        <taxon>Pterygota</taxon>
        <taxon>Neoptera</taxon>
        <taxon>Endopterygota</taxon>
        <taxon>Diptera</taxon>
        <taxon>Brachycera</taxon>
        <taxon>Muscomorpha</taxon>
        <taxon>Hippoboscoidea</taxon>
        <taxon>Glossinidae</taxon>
        <taxon>Glossina</taxon>
    </lineage>
</organism>
<accession>A0A1B0BDX2</accession>
<dbReference type="EMBL" id="JXJN01012724">
    <property type="status" value="NOT_ANNOTATED_CDS"/>
    <property type="molecule type" value="Genomic_DNA"/>
</dbReference>
<dbReference type="GO" id="GO:0015271">
    <property type="term" value="F:outward rectifier potassium channel activity"/>
    <property type="evidence" value="ECO:0007669"/>
    <property type="project" value="TreeGrafter"/>
</dbReference>
<protein>
    <recommendedName>
        <fullName evidence="11">Potassium channel domain-containing protein</fullName>
    </recommendedName>
</protein>
<evidence type="ECO:0000256" key="2">
    <source>
        <dbReference type="ARBA" id="ARBA00022448"/>
    </source>
</evidence>
<evidence type="ECO:0000259" key="11">
    <source>
        <dbReference type="Pfam" id="PF07885"/>
    </source>
</evidence>
<dbReference type="PRINTS" id="PR01333">
    <property type="entry name" value="2POREKCHANEL"/>
</dbReference>
<feature type="transmembrane region" description="Helical" evidence="10">
    <location>
        <begin position="206"/>
        <end position="227"/>
    </location>
</feature>
<dbReference type="GO" id="GO:0005886">
    <property type="term" value="C:plasma membrane"/>
    <property type="evidence" value="ECO:0007669"/>
    <property type="project" value="TreeGrafter"/>
</dbReference>
<feature type="compositionally biased region" description="Basic residues" evidence="9">
    <location>
        <begin position="122"/>
        <end position="131"/>
    </location>
</feature>
<dbReference type="GO" id="GO:0030322">
    <property type="term" value="P:stabilization of membrane potential"/>
    <property type="evidence" value="ECO:0007669"/>
    <property type="project" value="TreeGrafter"/>
</dbReference>
<evidence type="ECO:0000256" key="7">
    <source>
        <dbReference type="ARBA" id="ARBA00023303"/>
    </source>
</evidence>
<dbReference type="Pfam" id="PF07885">
    <property type="entry name" value="Ion_trans_2"/>
    <property type="match status" value="2"/>
</dbReference>
<evidence type="ECO:0000256" key="3">
    <source>
        <dbReference type="ARBA" id="ARBA00022692"/>
    </source>
</evidence>
<dbReference type="GO" id="GO:0022841">
    <property type="term" value="F:potassium ion leak channel activity"/>
    <property type="evidence" value="ECO:0007669"/>
    <property type="project" value="TreeGrafter"/>
</dbReference>
<evidence type="ECO:0000256" key="9">
    <source>
        <dbReference type="SAM" id="MobiDB-lite"/>
    </source>
</evidence>
<dbReference type="PANTHER" id="PTHR11003">
    <property type="entry name" value="POTASSIUM CHANNEL, SUBFAMILY K"/>
    <property type="match status" value="1"/>
</dbReference>
<dbReference type="Proteomes" id="UP000092460">
    <property type="component" value="Unassembled WGS sequence"/>
</dbReference>
<dbReference type="STRING" id="67801.A0A1B0BDX2"/>
<dbReference type="EnsemblMetazoa" id="GPPI026945-RA">
    <property type="protein sequence ID" value="GPPI026945-PA"/>
    <property type="gene ID" value="GPPI026945"/>
</dbReference>
<feature type="transmembrane region" description="Helical" evidence="10">
    <location>
        <begin position="151"/>
        <end position="170"/>
    </location>
</feature>
<feature type="domain" description="Potassium channel" evidence="11">
    <location>
        <begin position="159"/>
        <end position="231"/>
    </location>
</feature>
<dbReference type="InterPro" id="IPR003280">
    <property type="entry name" value="2pore_dom_K_chnl"/>
</dbReference>
<keyword evidence="4 10" id="KW-1133">Transmembrane helix</keyword>
<dbReference type="Gene3D" id="1.10.287.70">
    <property type="match status" value="1"/>
</dbReference>
<evidence type="ECO:0000256" key="6">
    <source>
        <dbReference type="ARBA" id="ARBA00023136"/>
    </source>
</evidence>
<reference evidence="12" key="2">
    <citation type="submission" date="2020-05" db="UniProtKB">
        <authorList>
            <consortium name="EnsemblMetazoa"/>
        </authorList>
    </citation>
    <scope>IDENTIFICATION</scope>
    <source>
        <strain evidence="12">IAEA</strain>
    </source>
</reference>
<keyword evidence="7 8" id="KW-0407">Ion channel</keyword>
<dbReference type="InterPro" id="IPR013099">
    <property type="entry name" value="K_chnl_dom"/>
</dbReference>
<keyword evidence="13" id="KW-1185">Reference proteome</keyword>
<feature type="region of interest" description="Disordered" evidence="9">
    <location>
        <begin position="87"/>
        <end position="131"/>
    </location>
</feature>
<feature type="transmembrane region" description="Helical" evidence="10">
    <location>
        <begin position="182"/>
        <end position="200"/>
    </location>
</feature>
<dbReference type="EMBL" id="JXJN01012725">
    <property type="status" value="NOT_ANNOTATED_CDS"/>
    <property type="molecule type" value="Genomic_DNA"/>
</dbReference>
<comment type="similarity">
    <text evidence="8">Belongs to the two pore domain potassium channel (TC 1.A.1.8) family.</text>
</comment>
<comment type="subcellular location">
    <subcellularLocation>
        <location evidence="1">Membrane</location>
        <topology evidence="1">Multi-pass membrane protein</topology>
    </subcellularLocation>
</comment>
<evidence type="ECO:0000313" key="13">
    <source>
        <dbReference type="Proteomes" id="UP000092460"/>
    </source>
</evidence>
<feature type="transmembrane region" description="Helical" evidence="10">
    <location>
        <begin position="46"/>
        <end position="65"/>
    </location>
</feature>
<sequence length="263" mass="28397">MYRAHGRTLLNVIGILPPIKEGIIEVLNWHMPGYGGISPRTQWGRIAALIYALFGIPIVLLYLSAMGEGLSAGMRCLFRKARSKSTISRGNSANNSAGINTSTGNSKKLTSEGPKHSTNSGKHYHGGKMHSSHPYGNLSKQHQSSAGSPSIPISICVMVLISYIISGAILFHKMQNWSVLEALYFCFTSLGTIGFGELAPTGNLSLYLASVYILIGMAVVAMCFSLIQTELVMWLRKFSVQDHVIPQAEEVALVSVAVTPKSS</sequence>
<evidence type="ECO:0000256" key="8">
    <source>
        <dbReference type="RuleBase" id="RU003857"/>
    </source>
</evidence>
<dbReference type="VEuPathDB" id="VectorBase:GPPI026945"/>
<keyword evidence="3 8" id="KW-0812">Transmembrane</keyword>
<keyword evidence="6 10" id="KW-0472">Membrane</keyword>
<evidence type="ECO:0000256" key="5">
    <source>
        <dbReference type="ARBA" id="ARBA00023065"/>
    </source>
</evidence>
<evidence type="ECO:0000256" key="1">
    <source>
        <dbReference type="ARBA" id="ARBA00004141"/>
    </source>
</evidence>
<evidence type="ECO:0000313" key="12">
    <source>
        <dbReference type="EnsemblMetazoa" id="GPPI026945-PA"/>
    </source>
</evidence>
<evidence type="ECO:0000256" key="10">
    <source>
        <dbReference type="SAM" id="Phobius"/>
    </source>
</evidence>